<dbReference type="SUPFAM" id="SSF47413">
    <property type="entry name" value="lambda repressor-like DNA-binding domains"/>
    <property type="match status" value="1"/>
</dbReference>
<feature type="domain" description="HTH cro/C1-type" evidence="2">
    <location>
        <begin position="17"/>
        <end position="71"/>
    </location>
</feature>
<sequence>MTRRAPIDIDIQAGQRVRAFRLKRDMTLAELGQELGISHQQLQKYETGSNRMSVGMLVKVAAALKRPVTDFIEEPKAPKVSPALSALRQANALIENAMRHI</sequence>
<dbReference type="Proteomes" id="UP000249123">
    <property type="component" value="Unassembled WGS sequence"/>
</dbReference>
<dbReference type="PANTHER" id="PTHR46797">
    <property type="entry name" value="HTH-TYPE TRANSCRIPTIONAL REGULATOR"/>
    <property type="match status" value="1"/>
</dbReference>
<proteinExistence type="predicted"/>
<dbReference type="Pfam" id="PF01381">
    <property type="entry name" value="HTH_3"/>
    <property type="match status" value="1"/>
</dbReference>
<evidence type="ECO:0000256" key="1">
    <source>
        <dbReference type="ARBA" id="ARBA00023125"/>
    </source>
</evidence>
<keyword evidence="1" id="KW-0238">DNA-binding</keyword>
<dbReference type="PANTHER" id="PTHR46797:SF1">
    <property type="entry name" value="METHYLPHOSPHONATE SYNTHASE"/>
    <property type="match status" value="1"/>
</dbReference>
<dbReference type="RefSeq" id="WP_158534048.1">
    <property type="nucleotide sequence ID" value="NZ_AWFB01000078.1"/>
</dbReference>
<comment type="caution">
    <text evidence="3">The sequence shown here is derived from an EMBL/GenBank/DDBJ whole genome shotgun (WGS) entry which is preliminary data.</text>
</comment>
<dbReference type="SMART" id="SM00530">
    <property type="entry name" value="HTH_XRE"/>
    <property type="match status" value="1"/>
</dbReference>
<dbReference type="GO" id="GO:0003677">
    <property type="term" value="F:DNA binding"/>
    <property type="evidence" value="ECO:0007669"/>
    <property type="project" value="UniProtKB-KW"/>
</dbReference>
<reference evidence="3 4" key="1">
    <citation type="submission" date="2013-04" db="EMBL/GenBank/DDBJ databases">
        <title>Hyphomonas sp. T24B3 Genome Sequencing.</title>
        <authorList>
            <person name="Lai Q."/>
            <person name="Shao Z."/>
        </authorList>
    </citation>
    <scope>NUCLEOTIDE SEQUENCE [LARGE SCALE GENOMIC DNA]</scope>
    <source>
        <strain evidence="3 4">T24B3</strain>
    </source>
</reference>
<dbReference type="GO" id="GO:0005829">
    <property type="term" value="C:cytosol"/>
    <property type="evidence" value="ECO:0007669"/>
    <property type="project" value="TreeGrafter"/>
</dbReference>
<gene>
    <name evidence="3" type="ORF">HY3_05795</name>
</gene>
<evidence type="ECO:0000313" key="3">
    <source>
        <dbReference type="EMBL" id="RAN30662.1"/>
    </source>
</evidence>
<name>A0A8B2PKU7_9PROT</name>
<dbReference type="GO" id="GO:0003700">
    <property type="term" value="F:DNA-binding transcription factor activity"/>
    <property type="evidence" value="ECO:0007669"/>
    <property type="project" value="TreeGrafter"/>
</dbReference>
<dbReference type="InterPro" id="IPR001387">
    <property type="entry name" value="Cro/C1-type_HTH"/>
</dbReference>
<dbReference type="CDD" id="cd00093">
    <property type="entry name" value="HTH_XRE"/>
    <property type="match status" value="1"/>
</dbReference>
<dbReference type="InterPro" id="IPR010982">
    <property type="entry name" value="Lambda_DNA-bd_dom_sf"/>
</dbReference>
<organism evidence="3 4">
    <name type="scientific">Hyphomonas pacifica</name>
    <dbReference type="NCBI Taxonomy" id="1280941"/>
    <lineage>
        <taxon>Bacteria</taxon>
        <taxon>Pseudomonadati</taxon>
        <taxon>Pseudomonadota</taxon>
        <taxon>Alphaproteobacteria</taxon>
        <taxon>Hyphomonadales</taxon>
        <taxon>Hyphomonadaceae</taxon>
        <taxon>Hyphomonas</taxon>
    </lineage>
</organism>
<evidence type="ECO:0000259" key="2">
    <source>
        <dbReference type="PROSITE" id="PS50943"/>
    </source>
</evidence>
<protein>
    <recommendedName>
        <fullName evidence="2">HTH cro/C1-type domain-containing protein</fullName>
    </recommendedName>
</protein>
<dbReference type="EMBL" id="AWFB01000078">
    <property type="protein sequence ID" value="RAN30662.1"/>
    <property type="molecule type" value="Genomic_DNA"/>
</dbReference>
<accession>A0A8B2PKU7</accession>
<dbReference type="Gene3D" id="1.10.260.40">
    <property type="entry name" value="lambda repressor-like DNA-binding domains"/>
    <property type="match status" value="1"/>
</dbReference>
<keyword evidence="4" id="KW-1185">Reference proteome</keyword>
<dbReference type="AlphaFoldDB" id="A0A8B2PKU7"/>
<dbReference type="InterPro" id="IPR050807">
    <property type="entry name" value="TransReg_Diox_bact_type"/>
</dbReference>
<evidence type="ECO:0000313" key="4">
    <source>
        <dbReference type="Proteomes" id="UP000249123"/>
    </source>
</evidence>
<dbReference type="PROSITE" id="PS50943">
    <property type="entry name" value="HTH_CROC1"/>
    <property type="match status" value="1"/>
</dbReference>